<name>A0ACB7UYD6_DIOAL</name>
<protein>
    <submittedName>
        <fullName evidence="1">Purine permease plant protein</fullName>
    </submittedName>
</protein>
<accession>A0ACB7UYD6</accession>
<keyword evidence="2" id="KW-1185">Reference proteome</keyword>
<comment type="caution">
    <text evidence="1">The sequence shown here is derived from an EMBL/GenBank/DDBJ whole genome shotgun (WGS) entry which is preliminary data.</text>
</comment>
<dbReference type="Proteomes" id="UP000827976">
    <property type="component" value="Chromosome 13"/>
</dbReference>
<organism evidence="1 2">
    <name type="scientific">Dioscorea alata</name>
    <name type="common">Purple yam</name>
    <dbReference type="NCBI Taxonomy" id="55571"/>
    <lineage>
        <taxon>Eukaryota</taxon>
        <taxon>Viridiplantae</taxon>
        <taxon>Streptophyta</taxon>
        <taxon>Embryophyta</taxon>
        <taxon>Tracheophyta</taxon>
        <taxon>Spermatophyta</taxon>
        <taxon>Magnoliopsida</taxon>
        <taxon>Liliopsida</taxon>
        <taxon>Dioscoreales</taxon>
        <taxon>Dioscoreaceae</taxon>
        <taxon>Dioscorea</taxon>
    </lineage>
</organism>
<evidence type="ECO:0000313" key="1">
    <source>
        <dbReference type="EMBL" id="KAH7665775.1"/>
    </source>
</evidence>
<gene>
    <name evidence="1" type="ORF">IHE45_13G055100</name>
</gene>
<reference evidence="2" key="1">
    <citation type="journal article" date="2022" name="Nat. Commun.">
        <title>Chromosome evolution and the genetic basis of agronomically important traits in greater yam.</title>
        <authorList>
            <person name="Bredeson J.V."/>
            <person name="Lyons J.B."/>
            <person name="Oniyinde I.O."/>
            <person name="Okereke N.R."/>
            <person name="Kolade O."/>
            <person name="Nnabue I."/>
            <person name="Nwadili C.O."/>
            <person name="Hribova E."/>
            <person name="Parker M."/>
            <person name="Nwogha J."/>
            <person name="Shu S."/>
            <person name="Carlson J."/>
            <person name="Kariba R."/>
            <person name="Muthemba S."/>
            <person name="Knop K."/>
            <person name="Barton G.J."/>
            <person name="Sherwood A.V."/>
            <person name="Lopez-Montes A."/>
            <person name="Asiedu R."/>
            <person name="Jamnadass R."/>
            <person name="Muchugi A."/>
            <person name="Goodstein D."/>
            <person name="Egesi C.N."/>
            <person name="Featherston J."/>
            <person name="Asfaw A."/>
            <person name="Simpson G.G."/>
            <person name="Dolezel J."/>
            <person name="Hendre P.S."/>
            <person name="Van Deynze A."/>
            <person name="Kumar P.L."/>
            <person name="Obidiegwu J.E."/>
            <person name="Bhattacharjee R."/>
            <person name="Rokhsar D.S."/>
        </authorList>
    </citation>
    <scope>NUCLEOTIDE SEQUENCE [LARGE SCALE GENOMIC DNA]</scope>
    <source>
        <strain evidence="2">cv. TDa95/00328</strain>
    </source>
</reference>
<evidence type="ECO:0000313" key="2">
    <source>
        <dbReference type="Proteomes" id="UP000827976"/>
    </source>
</evidence>
<sequence length="406" mass="44647">MSVCLTKSEIIAGSVDGTVRTFDIQIGRELVDDLKQPANCVSLSNDTNCILASCLDSTLRLLDRSSGELLQEYKGHTCKSFKMDCCLTNFDAHVTSGSEDGFIYFWDLADASVVSKFRAHASVVTSVSYHPKDSCMITSSVDGVDIGVFLDISSQLSQFPEDFFQHVYVMAEDERIRKNWLALLKKIAELPKVISIQIITLSEDGFNAAFSYFINSERFTHLTFNSVIILTFSAAIIACQPASDDSSETSGGKYMLGFILTLAASATYSLNLSLVELTFHKIIKCRALSAVLNMQIYTALVSTVGAIIGLFASGEWRELKKDMEGFNQGRLSYVMTLVWTSICWQVTNVGLVGLIFEVSSLFSNVISSLAVPIAPVFAVILFHDTINGIKVMSLLCPLLQYSIVFD</sequence>
<dbReference type="EMBL" id="CM037023">
    <property type="protein sequence ID" value="KAH7665775.1"/>
    <property type="molecule type" value="Genomic_DNA"/>
</dbReference>
<proteinExistence type="predicted"/>